<keyword evidence="3" id="KW-0143">Chaperone</keyword>
<dbReference type="Gene3D" id="3.90.640.10">
    <property type="entry name" value="Actin, Chain A, domain 4"/>
    <property type="match status" value="1"/>
</dbReference>
<dbReference type="SUPFAM" id="SSF53067">
    <property type="entry name" value="Actin-like ATPase domain"/>
    <property type="match status" value="2"/>
</dbReference>
<dbReference type="Pfam" id="PF00012">
    <property type="entry name" value="HSP70"/>
    <property type="match status" value="1"/>
</dbReference>
<feature type="compositionally biased region" description="Low complexity" evidence="5">
    <location>
        <begin position="381"/>
        <end position="395"/>
    </location>
</feature>
<keyword evidence="1 4" id="KW-0547">Nucleotide-binding</keyword>
<accession>A0ABP8D2G1</accession>
<dbReference type="InterPro" id="IPR013126">
    <property type="entry name" value="Hsp_70_fam"/>
</dbReference>
<comment type="caution">
    <text evidence="6">The sequence shown here is derived from an EMBL/GenBank/DDBJ whole genome shotgun (WGS) entry which is preliminary data.</text>
</comment>
<dbReference type="Proteomes" id="UP001500620">
    <property type="component" value="Unassembled WGS sequence"/>
</dbReference>
<dbReference type="EMBL" id="BAABAT010000003">
    <property type="protein sequence ID" value="GAA4246339.1"/>
    <property type="molecule type" value="Genomic_DNA"/>
</dbReference>
<proteinExistence type="inferred from homology"/>
<evidence type="ECO:0000313" key="6">
    <source>
        <dbReference type="EMBL" id="GAA4246339.1"/>
    </source>
</evidence>
<dbReference type="PRINTS" id="PR00301">
    <property type="entry name" value="HEATSHOCK70"/>
</dbReference>
<organism evidence="6 7">
    <name type="scientific">Dactylosporangium darangshiense</name>
    <dbReference type="NCBI Taxonomy" id="579108"/>
    <lineage>
        <taxon>Bacteria</taxon>
        <taxon>Bacillati</taxon>
        <taxon>Actinomycetota</taxon>
        <taxon>Actinomycetes</taxon>
        <taxon>Micromonosporales</taxon>
        <taxon>Micromonosporaceae</taxon>
        <taxon>Dactylosporangium</taxon>
    </lineage>
</organism>
<evidence type="ECO:0008006" key="8">
    <source>
        <dbReference type="Google" id="ProtNLM"/>
    </source>
</evidence>
<evidence type="ECO:0000256" key="3">
    <source>
        <dbReference type="ARBA" id="ARBA00023186"/>
    </source>
</evidence>
<evidence type="ECO:0000313" key="7">
    <source>
        <dbReference type="Proteomes" id="UP001500620"/>
    </source>
</evidence>
<dbReference type="InterPro" id="IPR043129">
    <property type="entry name" value="ATPase_NBD"/>
</dbReference>
<comment type="similarity">
    <text evidence="4">Belongs to the heat shock protein 70 family.</text>
</comment>
<dbReference type="Gene3D" id="3.30.420.40">
    <property type="match status" value="2"/>
</dbReference>
<keyword evidence="7" id="KW-1185">Reference proteome</keyword>
<protein>
    <recommendedName>
        <fullName evidence="8">Hsp70 protein</fullName>
    </recommendedName>
</protein>
<evidence type="ECO:0000256" key="2">
    <source>
        <dbReference type="ARBA" id="ARBA00022840"/>
    </source>
</evidence>
<evidence type="ECO:0000256" key="1">
    <source>
        <dbReference type="ARBA" id="ARBA00022741"/>
    </source>
</evidence>
<sequence>MLIWFDAGVTGIAWRLGVDYGSSHTVAVLSRPGGETPRPLTFDGSPLLSSAIYAEPDGTLLTGQDAHAAARSEPARHEPHPKRQIDAGTLLLGDRQVPVTEAIAATLRRVAEEAARVSGGADLDVVLTHPAGWGPTRRATLRAAAESAGFAAPAMLPEPVAAASQALSGRDKSGKPLLVYDLGGGTFDVALVRDTDEGVEILAADGTPDLGGQDLDALVVDLVRRAVEERDPPAWARLSTPATPADRRHFRLLWDNARLAKESLSRRSSATVAVPLLEQEAHLTREQFERSAAPVLALTVDQTLGLLRRAALSPADLDGILLVGGATRTPLVATLLHRAMGGPPTVLEQPELIVAEGAVHQMPSRPKAPATPQEPPPPTTPKASTPDATPASTPAFRTQGARGPKLTGAAVAAAALIGGIWYATAHASALNATPPGAQAFGIALLVGAFLVMIGDLARAGRPDLLLIDGRGIHMRRIRWGRGIQDLSLPWPEISEVLVAPPGLPLSLVVRTHLGPRDGAARTGRPYRSDVNGYELCTLREVGASPVQLRTAIAAHRPT</sequence>
<reference evidence="7" key="1">
    <citation type="journal article" date="2019" name="Int. J. Syst. Evol. Microbiol.">
        <title>The Global Catalogue of Microorganisms (GCM) 10K type strain sequencing project: providing services to taxonomists for standard genome sequencing and annotation.</title>
        <authorList>
            <consortium name="The Broad Institute Genomics Platform"/>
            <consortium name="The Broad Institute Genome Sequencing Center for Infectious Disease"/>
            <person name="Wu L."/>
            <person name="Ma J."/>
        </authorList>
    </citation>
    <scope>NUCLEOTIDE SEQUENCE [LARGE SCALE GENOMIC DNA]</scope>
    <source>
        <strain evidence="7">JCM 17441</strain>
    </source>
</reference>
<gene>
    <name evidence="6" type="ORF">GCM10022255_017180</name>
</gene>
<feature type="region of interest" description="Disordered" evidence="5">
    <location>
        <begin position="360"/>
        <end position="402"/>
    </location>
</feature>
<dbReference type="PANTHER" id="PTHR19375">
    <property type="entry name" value="HEAT SHOCK PROTEIN 70KDA"/>
    <property type="match status" value="1"/>
</dbReference>
<name>A0ABP8D2G1_9ACTN</name>
<keyword evidence="2 4" id="KW-0067">ATP-binding</keyword>
<evidence type="ECO:0000256" key="4">
    <source>
        <dbReference type="RuleBase" id="RU003322"/>
    </source>
</evidence>
<evidence type="ECO:0000256" key="5">
    <source>
        <dbReference type="SAM" id="MobiDB-lite"/>
    </source>
</evidence>